<accession>A0ABR8U0N3</accession>
<dbReference type="InterPro" id="IPR008928">
    <property type="entry name" value="6-hairpin_glycosidase_sf"/>
</dbReference>
<dbReference type="SUPFAM" id="SSF48208">
    <property type="entry name" value="Six-hairpin glycosidases"/>
    <property type="match status" value="1"/>
</dbReference>
<keyword evidence="2" id="KW-0413">Isomerase</keyword>
<comment type="similarity">
    <text evidence="1">Belongs to the N-acylglucosamine 2-epimerase family.</text>
</comment>
<dbReference type="Pfam" id="PF07221">
    <property type="entry name" value="GlcNAc_2-epim"/>
    <property type="match status" value="1"/>
</dbReference>
<reference evidence="3 4" key="1">
    <citation type="submission" date="2020-08" db="EMBL/GenBank/DDBJ databases">
        <title>A Genomic Blueprint of the Chicken Gut Microbiome.</title>
        <authorList>
            <person name="Gilroy R."/>
            <person name="Ravi A."/>
            <person name="Getino M."/>
            <person name="Pursley I."/>
            <person name="Horton D.L."/>
            <person name="Alikhan N.-F."/>
            <person name="Baker D."/>
            <person name="Gharbi K."/>
            <person name="Hall N."/>
            <person name="Watson M."/>
            <person name="Adriaenssens E.M."/>
            <person name="Foster-Nyarko E."/>
            <person name="Jarju S."/>
            <person name="Secka A."/>
            <person name="Antonio M."/>
            <person name="Oren A."/>
            <person name="Chaudhuri R."/>
            <person name="La Ragione R.M."/>
            <person name="Hildebrand F."/>
            <person name="Pallen M.J."/>
        </authorList>
    </citation>
    <scope>NUCLEOTIDE SEQUENCE [LARGE SCALE GENOMIC DNA]</scope>
    <source>
        <strain evidence="3 4">Sa2CUA9</strain>
    </source>
</reference>
<evidence type="ECO:0000313" key="4">
    <source>
        <dbReference type="Proteomes" id="UP000655570"/>
    </source>
</evidence>
<comment type="caution">
    <text evidence="3">The sequence shown here is derived from an EMBL/GenBank/DDBJ whole genome shotgun (WGS) entry which is preliminary data.</text>
</comment>
<proteinExistence type="inferred from homology"/>
<dbReference type="PANTHER" id="PTHR15108">
    <property type="entry name" value="N-ACYLGLUCOSAMINE-2-EPIMERASE"/>
    <property type="match status" value="1"/>
</dbReference>
<protein>
    <submittedName>
        <fullName evidence="3">AGE family epimerase/isomerase</fullName>
    </submittedName>
</protein>
<name>A0ABR8U0N3_9CELL</name>
<dbReference type="EMBL" id="JACSQF010000012">
    <property type="protein sequence ID" value="MBD7981597.1"/>
    <property type="molecule type" value="Genomic_DNA"/>
</dbReference>
<gene>
    <name evidence="3" type="ORF">H9641_12825</name>
</gene>
<sequence>MRPWQTLPTHRTWLDGECRRLLGFGRHAALADGGAAYLDDDGVPDLSRGVQTWITARTVHVYSLGALLGVPGSTEIAAGALAGLTGGLRDAESGGWHHALTAQGAPDVAAGKSCYDHAFVLLAASSATLAGIPGARDLLDEATGVFLERFWDDKAGRCVDEWDTSWSVVDPYRGLNANMHAVEAMLAVADCLDDEAWRDRAARICELVVVLAEENDGRLPEHFDADWIPQPELNRDRPDDPFKPYGATIGHGLEWARLLLQTEASLGERASSSLATTASILFDRAVEDGWARDGAPGFVYTTDWDGSPVVRDRMHWVAAEAVGAADALHRRTGEARFADLYAAWWDYVATYLMDVDRGSWRHQLDEFNSPADGVWPGKPDLYHAVQATLLPRVPLGPSLARAARDGLVVA</sequence>
<dbReference type="InterPro" id="IPR012341">
    <property type="entry name" value="6hp_glycosidase-like_sf"/>
</dbReference>
<dbReference type="Proteomes" id="UP000655570">
    <property type="component" value="Unassembled WGS sequence"/>
</dbReference>
<organism evidence="3 4">
    <name type="scientific">Oerskovia merdavium</name>
    <dbReference type="NCBI Taxonomy" id="2762227"/>
    <lineage>
        <taxon>Bacteria</taxon>
        <taxon>Bacillati</taxon>
        <taxon>Actinomycetota</taxon>
        <taxon>Actinomycetes</taxon>
        <taxon>Micrococcales</taxon>
        <taxon>Cellulomonadaceae</taxon>
        <taxon>Oerskovia</taxon>
    </lineage>
</organism>
<evidence type="ECO:0000313" key="3">
    <source>
        <dbReference type="EMBL" id="MBD7981597.1"/>
    </source>
</evidence>
<dbReference type="Gene3D" id="1.50.10.10">
    <property type="match status" value="1"/>
</dbReference>
<evidence type="ECO:0000256" key="1">
    <source>
        <dbReference type="ARBA" id="ARBA00008558"/>
    </source>
</evidence>
<evidence type="ECO:0000256" key="2">
    <source>
        <dbReference type="ARBA" id="ARBA00023235"/>
    </source>
</evidence>
<dbReference type="RefSeq" id="WP_191804354.1">
    <property type="nucleotide sequence ID" value="NZ_JACSQF010000012.1"/>
</dbReference>
<keyword evidence="4" id="KW-1185">Reference proteome</keyword>
<dbReference type="InterPro" id="IPR010819">
    <property type="entry name" value="AGE/CE"/>
</dbReference>